<protein>
    <submittedName>
        <fullName evidence="1">Uncharacterized protein</fullName>
    </submittedName>
</protein>
<feature type="non-terminal residue" evidence="1">
    <location>
        <position position="1"/>
    </location>
</feature>
<accession>A0A8B6ESH6</accession>
<gene>
    <name evidence="1" type="ORF">MGAL_10B085623</name>
</gene>
<proteinExistence type="predicted"/>
<name>A0A8B6ESH6_MYTGA</name>
<reference evidence="1" key="1">
    <citation type="submission" date="2018-11" db="EMBL/GenBank/DDBJ databases">
        <authorList>
            <person name="Alioto T."/>
            <person name="Alioto T."/>
        </authorList>
    </citation>
    <scope>NUCLEOTIDE SEQUENCE</scope>
</reference>
<dbReference type="AlphaFoldDB" id="A0A8B6ESH6"/>
<keyword evidence="2" id="KW-1185">Reference proteome</keyword>
<evidence type="ECO:0000313" key="1">
    <source>
        <dbReference type="EMBL" id="VDI38367.1"/>
    </source>
</evidence>
<dbReference type="EMBL" id="UYJE01005572">
    <property type="protein sequence ID" value="VDI38367.1"/>
    <property type="molecule type" value="Genomic_DNA"/>
</dbReference>
<organism evidence="1 2">
    <name type="scientific">Mytilus galloprovincialis</name>
    <name type="common">Mediterranean mussel</name>
    <dbReference type="NCBI Taxonomy" id="29158"/>
    <lineage>
        <taxon>Eukaryota</taxon>
        <taxon>Metazoa</taxon>
        <taxon>Spiralia</taxon>
        <taxon>Lophotrochozoa</taxon>
        <taxon>Mollusca</taxon>
        <taxon>Bivalvia</taxon>
        <taxon>Autobranchia</taxon>
        <taxon>Pteriomorphia</taxon>
        <taxon>Mytilida</taxon>
        <taxon>Mytiloidea</taxon>
        <taxon>Mytilidae</taxon>
        <taxon>Mytilinae</taxon>
        <taxon>Mytilus</taxon>
    </lineage>
</organism>
<dbReference type="Proteomes" id="UP000596742">
    <property type="component" value="Unassembled WGS sequence"/>
</dbReference>
<dbReference type="OrthoDB" id="6109072at2759"/>
<evidence type="ECO:0000313" key="2">
    <source>
        <dbReference type="Proteomes" id="UP000596742"/>
    </source>
</evidence>
<sequence length="184" mass="20882">MESWISDNGLLQNVDPLPQWAVLQLMQMWGMSRFVDDNTCSGVLLDTSSDCSLSVPDLPDWLSCSVPSVCNGIECCVDLPRLNKSVTVALKMENCRNALQLKFGEQTTKIKLNQFVYDEDHTFSLFGIVNIMYKIVDLEDQYKVDLNMSVCYADIHPCDYEIILWTDTLINKNMCELDAGFLDS</sequence>
<comment type="caution">
    <text evidence="1">The sequence shown here is derived from an EMBL/GenBank/DDBJ whole genome shotgun (WGS) entry which is preliminary data.</text>
</comment>